<keyword evidence="1" id="KW-0812">Transmembrane</keyword>
<name>A0A1H8WUH7_9EURY</name>
<proteinExistence type="predicted"/>
<dbReference type="Proteomes" id="UP000199126">
    <property type="component" value="Unassembled WGS sequence"/>
</dbReference>
<organism evidence="2 3">
    <name type="scientific">Halogranum amylolyticum</name>
    <dbReference type="NCBI Taxonomy" id="660520"/>
    <lineage>
        <taxon>Archaea</taxon>
        <taxon>Methanobacteriati</taxon>
        <taxon>Methanobacteriota</taxon>
        <taxon>Stenosarchaea group</taxon>
        <taxon>Halobacteria</taxon>
        <taxon>Halobacteriales</taxon>
        <taxon>Haloferacaceae</taxon>
    </lineage>
</organism>
<keyword evidence="1" id="KW-1133">Transmembrane helix</keyword>
<evidence type="ECO:0000256" key="1">
    <source>
        <dbReference type="SAM" id="Phobius"/>
    </source>
</evidence>
<dbReference type="EMBL" id="FODV01000044">
    <property type="protein sequence ID" value="SEP31330.1"/>
    <property type="molecule type" value="Genomic_DNA"/>
</dbReference>
<gene>
    <name evidence="2" type="ORF">SAMN04487948_14413</name>
</gene>
<accession>A0A1H8WUH7</accession>
<reference evidence="3" key="1">
    <citation type="submission" date="2016-10" db="EMBL/GenBank/DDBJ databases">
        <authorList>
            <person name="Varghese N."/>
            <person name="Submissions S."/>
        </authorList>
    </citation>
    <scope>NUCLEOTIDE SEQUENCE [LARGE SCALE GENOMIC DNA]</scope>
    <source>
        <strain evidence="3">CGMCC 1.10121</strain>
    </source>
</reference>
<sequence length="150" mass="15868">MLAILVATFVSLPGALMWVGVVLSLLTGLIGGLVTGRFTSGGWHTRAIHGLVTGLLGGFLFGVTLWFSMSSVVPRITYSIFWGFNYLLATNPIGISQLPWLYTGNTLMVPLILLSMGLFAVEGYIASGAASRSHRASVRVYLEGSTAGTA</sequence>
<dbReference type="AlphaFoldDB" id="A0A1H8WUH7"/>
<evidence type="ECO:0000313" key="3">
    <source>
        <dbReference type="Proteomes" id="UP000199126"/>
    </source>
</evidence>
<feature type="transmembrane region" description="Helical" evidence="1">
    <location>
        <begin position="107"/>
        <end position="125"/>
    </location>
</feature>
<keyword evidence="1" id="KW-0472">Membrane</keyword>
<protein>
    <submittedName>
        <fullName evidence="2">Uncharacterized protein</fullName>
    </submittedName>
</protein>
<feature type="transmembrane region" description="Helical" evidence="1">
    <location>
        <begin position="48"/>
        <end position="68"/>
    </location>
</feature>
<dbReference type="RefSeq" id="WP_244531719.1">
    <property type="nucleotide sequence ID" value="NZ_FODV01000044.1"/>
</dbReference>
<keyword evidence="3" id="KW-1185">Reference proteome</keyword>
<evidence type="ECO:0000313" key="2">
    <source>
        <dbReference type="EMBL" id="SEP31330.1"/>
    </source>
</evidence>